<keyword evidence="2" id="KW-0238">DNA-binding</keyword>
<dbReference type="GO" id="GO:0003700">
    <property type="term" value="F:DNA-binding transcription factor activity"/>
    <property type="evidence" value="ECO:0007669"/>
    <property type="project" value="InterPro"/>
</dbReference>
<gene>
    <name evidence="5" type="ORF">SAMN05444274_10656</name>
</gene>
<dbReference type="InterPro" id="IPR037923">
    <property type="entry name" value="HTH-like"/>
</dbReference>
<dbReference type="PANTHER" id="PTHR43280:SF30">
    <property type="entry name" value="MMSAB OPERON REGULATORY PROTEIN"/>
    <property type="match status" value="1"/>
</dbReference>
<keyword evidence="3" id="KW-0804">Transcription</keyword>
<accession>A0A1M5CCG9</accession>
<organism evidence="5 6">
    <name type="scientific">Mariniphaga anaerophila</name>
    <dbReference type="NCBI Taxonomy" id="1484053"/>
    <lineage>
        <taxon>Bacteria</taxon>
        <taxon>Pseudomonadati</taxon>
        <taxon>Bacteroidota</taxon>
        <taxon>Bacteroidia</taxon>
        <taxon>Marinilabiliales</taxon>
        <taxon>Prolixibacteraceae</taxon>
        <taxon>Mariniphaga</taxon>
    </lineage>
</organism>
<evidence type="ECO:0000313" key="6">
    <source>
        <dbReference type="Proteomes" id="UP000184164"/>
    </source>
</evidence>
<dbReference type="InterPro" id="IPR018062">
    <property type="entry name" value="HTH_AraC-typ_CS"/>
</dbReference>
<dbReference type="STRING" id="1484053.SAMN05444274_10656"/>
<sequence length="287" mass="33218">MTKEIRYFRLPVSLREEQKANPVTKDLYLTETGEIEVEPGGSWRSLTKLSNNLLVFCTRGGGSVVLGEEQVPVSHDQYFIVPRGEVFKFCSRQKSGTRLLVAGFNGKKARQLESEFLVVRNLVPSVNNMVANREMLFDEIFNNLSKGFHDQNLEYVNFCFGHLLATFIYANRTSEDLADELNPVIHRAIRFLEKNLDKKLTLLQIAREAGYSPTYFTTLFRKETNYAPLSYFSHLKILKACELLDYTEKKVKEISFNVGYSDPYYFTRDFKKKIGLSPRQYRNRIKG</sequence>
<dbReference type="OrthoDB" id="9813413at2"/>
<feature type="domain" description="HTH araC/xylS-type" evidence="4">
    <location>
        <begin position="186"/>
        <end position="284"/>
    </location>
</feature>
<dbReference type="SMART" id="SM00342">
    <property type="entry name" value="HTH_ARAC"/>
    <property type="match status" value="1"/>
</dbReference>
<dbReference type="PROSITE" id="PS01124">
    <property type="entry name" value="HTH_ARAC_FAMILY_2"/>
    <property type="match status" value="1"/>
</dbReference>
<dbReference type="RefSeq" id="WP_073002339.1">
    <property type="nucleotide sequence ID" value="NZ_FQUM01000006.1"/>
</dbReference>
<dbReference type="Gene3D" id="2.60.120.10">
    <property type="entry name" value="Jelly Rolls"/>
    <property type="match status" value="1"/>
</dbReference>
<dbReference type="InterPro" id="IPR014710">
    <property type="entry name" value="RmlC-like_jellyroll"/>
</dbReference>
<evidence type="ECO:0000259" key="4">
    <source>
        <dbReference type="PROSITE" id="PS01124"/>
    </source>
</evidence>
<reference evidence="5 6" key="1">
    <citation type="submission" date="2016-11" db="EMBL/GenBank/DDBJ databases">
        <authorList>
            <person name="Jaros S."/>
            <person name="Januszkiewicz K."/>
            <person name="Wedrychowicz H."/>
        </authorList>
    </citation>
    <scope>NUCLEOTIDE SEQUENCE [LARGE SCALE GENOMIC DNA]</scope>
    <source>
        <strain evidence="5 6">DSM 26910</strain>
    </source>
</reference>
<dbReference type="PROSITE" id="PS00041">
    <property type="entry name" value="HTH_ARAC_FAMILY_1"/>
    <property type="match status" value="1"/>
</dbReference>
<keyword evidence="1" id="KW-0805">Transcription regulation</keyword>
<dbReference type="GO" id="GO:0043565">
    <property type="term" value="F:sequence-specific DNA binding"/>
    <property type="evidence" value="ECO:0007669"/>
    <property type="project" value="InterPro"/>
</dbReference>
<name>A0A1M5CCG9_9BACT</name>
<dbReference type="PANTHER" id="PTHR43280">
    <property type="entry name" value="ARAC-FAMILY TRANSCRIPTIONAL REGULATOR"/>
    <property type="match status" value="1"/>
</dbReference>
<dbReference type="InterPro" id="IPR018060">
    <property type="entry name" value="HTH_AraC"/>
</dbReference>
<dbReference type="SUPFAM" id="SSF51215">
    <property type="entry name" value="Regulatory protein AraC"/>
    <property type="match status" value="1"/>
</dbReference>
<dbReference type="InterPro" id="IPR020449">
    <property type="entry name" value="Tscrpt_reg_AraC-type_HTH"/>
</dbReference>
<dbReference type="Pfam" id="PF12833">
    <property type="entry name" value="HTH_18"/>
    <property type="match status" value="1"/>
</dbReference>
<dbReference type="PRINTS" id="PR00032">
    <property type="entry name" value="HTHARAC"/>
</dbReference>
<evidence type="ECO:0000313" key="5">
    <source>
        <dbReference type="EMBL" id="SHF52438.1"/>
    </source>
</evidence>
<proteinExistence type="predicted"/>
<dbReference type="EMBL" id="FQUM01000006">
    <property type="protein sequence ID" value="SHF52438.1"/>
    <property type="molecule type" value="Genomic_DNA"/>
</dbReference>
<evidence type="ECO:0000256" key="3">
    <source>
        <dbReference type="ARBA" id="ARBA00023163"/>
    </source>
</evidence>
<dbReference type="Proteomes" id="UP000184164">
    <property type="component" value="Unassembled WGS sequence"/>
</dbReference>
<evidence type="ECO:0000256" key="1">
    <source>
        <dbReference type="ARBA" id="ARBA00023015"/>
    </source>
</evidence>
<dbReference type="Gene3D" id="1.10.10.60">
    <property type="entry name" value="Homeodomain-like"/>
    <property type="match status" value="2"/>
</dbReference>
<protein>
    <submittedName>
        <fullName evidence="5">Transcriptional regulator, AraC family</fullName>
    </submittedName>
</protein>
<evidence type="ECO:0000256" key="2">
    <source>
        <dbReference type="ARBA" id="ARBA00023125"/>
    </source>
</evidence>
<keyword evidence="6" id="KW-1185">Reference proteome</keyword>
<dbReference type="InterPro" id="IPR009057">
    <property type="entry name" value="Homeodomain-like_sf"/>
</dbReference>
<dbReference type="SUPFAM" id="SSF46689">
    <property type="entry name" value="Homeodomain-like"/>
    <property type="match status" value="2"/>
</dbReference>
<dbReference type="AlphaFoldDB" id="A0A1M5CCG9"/>